<evidence type="ECO:0000313" key="4">
    <source>
        <dbReference type="Proteomes" id="UP000321328"/>
    </source>
</evidence>
<dbReference type="RefSeq" id="WP_261763841.1">
    <property type="nucleotide sequence ID" value="NZ_BJVI01000020.1"/>
</dbReference>
<gene>
    <name evidence="3" type="ORF">PA7_22750</name>
</gene>
<evidence type="ECO:0000313" key="3">
    <source>
        <dbReference type="EMBL" id="GEL18438.1"/>
    </source>
</evidence>
<dbReference type="InterPro" id="IPR013495">
    <property type="entry name" value="CHP02679"/>
</dbReference>
<feature type="domain" description="DUF2399" evidence="1">
    <location>
        <begin position="243"/>
        <end position="390"/>
    </location>
</feature>
<dbReference type="Pfam" id="PF11796">
    <property type="entry name" value="DUF3323"/>
    <property type="match status" value="1"/>
</dbReference>
<organism evidence="3 4">
    <name type="scientific">Pseudonocardia asaccharolytica DSM 44247 = NBRC 16224</name>
    <dbReference type="NCBI Taxonomy" id="1123024"/>
    <lineage>
        <taxon>Bacteria</taxon>
        <taxon>Bacillati</taxon>
        <taxon>Actinomycetota</taxon>
        <taxon>Actinomycetes</taxon>
        <taxon>Pseudonocardiales</taxon>
        <taxon>Pseudonocardiaceae</taxon>
        <taxon>Pseudonocardia</taxon>
    </lineage>
</organism>
<keyword evidence="4" id="KW-1185">Reference proteome</keyword>
<evidence type="ECO:0000259" key="1">
    <source>
        <dbReference type="Pfam" id="PF09664"/>
    </source>
</evidence>
<dbReference type="STRING" id="1123024.GCA_000423625_03149"/>
<dbReference type="InterPro" id="IPR024465">
    <property type="entry name" value="DUF2399"/>
</dbReference>
<dbReference type="InterPro" id="IPR024466">
    <property type="entry name" value="CHP02679_N"/>
</dbReference>
<dbReference type="EMBL" id="BJVI01000020">
    <property type="protein sequence ID" value="GEL18438.1"/>
    <property type="molecule type" value="Genomic_DNA"/>
</dbReference>
<reference evidence="3 4" key="1">
    <citation type="submission" date="2019-07" db="EMBL/GenBank/DDBJ databases">
        <title>Whole genome shotgun sequence of Pseudonocardia asaccharolytica NBRC 16224.</title>
        <authorList>
            <person name="Hosoyama A."/>
            <person name="Uohara A."/>
            <person name="Ohji S."/>
            <person name="Ichikawa N."/>
        </authorList>
    </citation>
    <scope>NUCLEOTIDE SEQUENCE [LARGE SCALE GENOMIC DNA]</scope>
    <source>
        <strain evidence="3 4">NBRC 16224</strain>
    </source>
</reference>
<proteinExistence type="predicted"/>
<dbReference type="Pfam" id="PF09664">
    <property type="entry name" value="DUF2399"/>
    <property type="match status" value="1"/>
</dbReference>
<sequence>MRDRVRRRLEFGQPLVGPVTLSGATEAQRVAVARLLGRPAGSGATVTVRLEAVDAVLCRSGVCPDGLGAAVVALTGPVDDRAAAAARLAAAWREAFAPVERAAAGRDDLAAWVAGLQASGAVRRIVREPERARELLGRLGVVLEALPVDPAEPIGRFAERLLGSAHALDPGGPVHGLALSAARVLGGEGDGSGAEWRRRVWASVGLVLDEVSTTVLVLNLPVAADTATGRMLAGLRETGEPAVVTLRQLRSPLRVSGPAPTISVCENPVVVAEAADRLGADSGPLVCVGGQPGVAALTLLRQLADVGAAFRYHGDFDWPGVRIANHLAARLPIAPWRFDEGAYREVSMHGSLLTGEPATPTWDLGLGTAMAEIGRAVEEERVVGDLLQDLRAG</sequence>
<evidence type="ECO:0008006" key="5">
    <source>
        <dbReference type="Google" id="ProtNLM"/>
    </source>
</evidence>
<dbReference type="NCBIfam" id="TIGR02679">
    <property type="entry name" value="TIGR02679 family protein"/>
    <property type="match status" value="1"/>
</dbReference>
<dbReference type="Proteomes" id="UP000321328">
    <property type="component" value="Unassembled WGS sequence"/>
</dbReference>
<protein>
    <recommendedName>
        <fullName evidence="5">TIGR02679 family protein</fullName>
    </recommendedName>
</protein>
<accession>A0A511D676</accession>
<comment type="caution">
    <text evidence="3">The sequence shown here is derived from an EMBL/GenBank/DDBJ whole genome shotgun (WGS) entry which is preliminary data.</text>
</comment>
<evidence type="ECO:0000259" key="2">
    <source>
        <dbReference type="Pfam" id="PF11796"/>
    </source>
</evidence>
<feature type="domain" description="Conserved hypothetical protein CHP02679 N terminus" evidence="2">
    <location>
        <begin position="16"/>
        <end position="221"/>
    </location>
</feature>
<dbReference type="AlphaFoldDB" id="A0A511D676"/>
<name>A0A511D676_9PSEU</name>